<feature type="transmembrane region" description="Helical" evidence="2">
    <location>
        <begin position="63"/>
        <end position="81"/>
    </location>
</feature>
<feature type="transmembrane region" description="Helical" evidence="2">
    <location>
        <begin position="101"/>
        <end position="118"/>
    </location>
</feature>
<evidence type="ECO:0000256" key="1">
    <source>
        <dbReference type="SAM" id="MobiDB-lite"/>
    </source>
</evidence>
<dbReference type="RefSeq" id="WP_221855801.1">
    <property type="nucleotide sequence ID" value="NZ_BAAAYV010000005.1"/>
</dbReference>
<name>A0ABP7B6I4_9MICO</name>
<comment type="caution">
    <text evidence="3">The sequence shown here is derived from an EMBL/GenBank/DDBJ whole genome shotgun (WGS) entry which is preliminary data.</text>
</comment>
<evidence type="ECO:0008006" key="5">
    <source>
        <dbReference type="Google" id="ProtNLM"/>
    </source>
</evidence>
<feature type="transmembrane region" description="Helical" evidence="2">
    <location>
        <begin position="35"/>
        <end position="58"/>
    </location>
</feature>
<evidence type="ECO:0000313" key="4">
    <source>
        <dbReference type="Proteomes" id="UP001410795"/>
    </source>
</evidence>
<keyword evidence="2" id="KW-0472">Membrane</keyword>
<organism evidence="3 4">
    <name type="scientific">Microbacterium marinilacus</name>
    <dbReference type="NCBI Taxonomy" id="415209"/>
    <lineage>
        <taxon>Bacteria</taxon>
        <taxon>Bacillati</taxon>
        <taxon>Actinomycetota</taxon>
        <taxon>Actinomycetes</taxon>
        <taxon>Micrococcales</taxon>
        <taxon>Microbacteriaceae</taxon>
        <taxon>Microbacterium</taxon>
    </lineage>
</organism>
<sequence length="152" mass="15576">MRASLPTRVLLVVFAVVSGAVFGVAGTIAHAYTLGWMPIGLVLALGGCAALLIGLRLLGEHRWVAWVAGLAMLAMLFVFSGRGPGGSVVVPQAAPGEFPLGIVWTYALTGVVLLVGAWPDLSRLRRSAPSPAGDGHAGASEDGAPGTRRIEP</sequence>
<protein>
    <recommendedName>
        <fullName evidence="5">Histidinol dehydrogenase</fullName>
    </recommendedName>
</protein>
<dbReference type="Proteomes" id="UP001410795">
    <property type="component" value="Unassembled WGS sequence"/>
</dbReference>
<gene>
    <name evidence="3" type="ORF">GCM10022202_08320</name>
</gene>
<dbReference type="EMBL" id="BAAAYV010000005">
    <property type="protein sequence ID" value="GAA3651025.1"/>
    <property type="molecule type" value="Genomic_DNA"/>
</dbReference>
<keyword evidence="4" id="KW-1185">Reference proteome</keyword>
<feature type="transmembrane region" description="Helical" evidence="2">
    <location>
        <begin position="9"/>
        <end position="29"/>
    </location>
</feature>
<keyword evidence="2" id="KW-0812">Transmembrane</keyword>
<feature type="region of interest" description="Disordered" evidence="1">
    <location>
        <begin position="127"/>
        <end position="152"/>
    </location>
</feature>
<proteinExistence type="predicted"/>
<reference evidence="4" key="1">
    <citation type="journal article" date="2019" name="Int. J. Syst. Evol. Microbiol.">
        <title>The Global Catalogue of Microorganisms (GCM) 10K type strain sequencing project: providing services to taxonomists for standard genome sequencing and annotation.</title>
        <authorList>
            <consortium name="The Broad Institute Genomics Platform"/>
            <consortium name="The Broad Institute Genome Sequencing Center for Infectious Disease"/>
            <person name="Wu L."/>
            <person name="Ma J."/>
        </authorList>
    </citation>
    <scope>NUCLEOTIDE SEQUENCE [LARGE SCALE GENOMIC DNA]</scope>
    <source>
        <strain evidence="4">JCM 16546</strain>
    </source>
</reference>
<evidence type="ECO:0000256" key="2">
    <source>
        <dbReference type="SAM" id="Phobius"/>
    </source>
</evidence>
<keyword evidence="2" id="KW-1133">Transmembrane helix</keyword>
<evidence type="ECO:0000313" key="3">
    <source>
        <dbReference type="EMBL" id="GAA3651025.1"/>
    </source>
</evidence>
<accession>A0ABP7B6I4</accession>